<proteinExistence type="predicted"/>
<organism evidence="2 3">
    <name type="scientific">Adhaeribacter terreus</name>
    <dbReference type="NCBI Taxonomy" id="529703"/>
    <lineage>
        <taxon>Bacteria</taxon>
        <taxon>Pseudomonadati</taxon>
        <taxon>Bacteroidota</taxon>
        <taxon>Cytophagia</taxon>
        <taxon>Cytophagales</taxon>
        <taxon>Hymenobacteraceae</taxon>
        <taxon>Adhaeribacter</taxon>
    </lineage>
</organism>
<dbReference type="Gene3D" id="2.60.40.10">
    <property type="entry name" value="Immunoglobulins"/>
    <property type="match status" value="1"/>
</dbReference>
<gene>
    <name evidence="2" type="ORF">ACFPIB_15115</name>
</gene>
<name>A0ABW0EEC0_9BACT</name>
<dbReference type="EMBL" id="JBHSKT010000010">
    <property type="protein sequence ID" value="MFC5271946.1"/>
    <property type="molecule type" value="Genomic_DNA"/>
</dbReference>
<dbReference type="Proteomes" id="UP001596161">
    <property type="component" value="Unassembled WGS sequence"/>
</dbReference>
<sequence length="967" mass="103788">MKRSEVTLFLKSIAILICTVVLKFPVSAQNATGKLDDFNRANSLVLGIPSSGGNTLWQETETAGSNDYRARIENNMLILGSFNNAAVGASGLEQVSFDASNRYATIFNQASAELTWAFNFRQNRSGTSGFGATTYGIAYVLGSSKTNFNDPDASGYAIIIGNANSPDPVKLVRFKNGLTANSNITTLISSTETTETAYYSVKVSFEPCSKTWTLQVRNDNGTFADPLTTSTAALTFSDQTYTNIPLNFTGAAYNHGTVNVTAYFDNLYLPAATALSALNYNWNGANSTDFSNPANWTPARNCVRAIDILNFNTGGNIMLSNITTQEIGQLLVTNNTNLTLKAATGATQTISLAGGTGTDFLVEAGSNLIIDSNDPLEISLKTNATASVSGTMVFQNTAINLGRAHRLLAVDANAVMFENGSQFIAKNLTGEPFGNSGTANIVTFKTNATYFSKDGASPFGLASPNSKVVFETGSLYKHEQTGTIPKLDGRIYGDFELNAVGNVAINFGTSATITTRIDNFTISSGNMNITLASGNTPLPLQIRGNFNVASGAAFNYIPAAAANNSLLTFNGSTRQQISGNINLGTFANLEINNPAGITLKTPLTINGNLFFSKGNINIDTAASLTFSNNATTSGASNVSYVTGKVFKTGDDAFIFPVGKNGFYAPVAISAPLNVTDQYVAEYFQANPKNQFGTSTGDSLVQISDSEYWDLERVSGISEVKVTLSYDAARSAYVANPQDLRIAHFRNSTVWENEGLANVGTAPPLALYSTRTTQASFSPFTFGAISANNPLPVELVHFFVETQENGIVLSWETASEINNSHFEIERSSNGKDFTKIGEVAGQGTSNAAKRYQFTDKNSSTTQQYYRLKQVDFDGKFTYSKIVSAKIAGQLNAIEIYPNPAQNILNVVLPKTEDIAYIRIFNLMGQELMQTKVLPGQTEQQLQIGHLPAGTYLLKTSNAQPALKFIKTN</sequence>
<dbReference type="InterPro" id="IPR026444">
    <property type="entry name" value="Secre_tail"/>
</dbReference>
<accession>A0ABW0EEC0</accession>
<comment type="caution">
    <text evidence="2">The sequence shown here is derived from an EMBL/GenBank/DDBJ whole genome shotgun (WGS) entry which is preliminary data.</text>
</comment>
<dbReference type="InterPro" id="IPR013783">
    <property type="entry name" value="Ig-like_fold"/>
</dbReference>
<evidence type="ECO:0000313" key="3">
    <source>
        <dbReference type="Proteomes" id="UP001596161"/>
    </source>
</evidence>
<reference evidence="3" key="1">
    <citation type="journal article" date="2019" name="Int. J. Syst. Evol. Microbiol.">
        <title>The Global Catalogue of Microorganisms (GCM) 10K type strain sequencing project: providing services to taxonomists for standard genome sequencing and annotation.</title>
        <authorList>
            <consortium name="The Broad Institute Genomics Platform"/>
            <consortium name="The Broad Institute Genome Sequencing Center for Infectious Disease"/>
            <person name="Wu L."/>
            <person name="Ma J."/>
        </authorList>
    </citation>
    <scope>NUCLEOTIDE SEQUENCE [LARGE SCALE GENOMIC DNA]</scope>
    <source>
        <strain evidence="3">KACC 12602</strain>
    </source>
</reference>
<evidence type="ECO:0000313" key="2">
    <source>
        <dbReference type="EMBL" id="MFC5271946.1"/>
    </source>
</evidence>
<keyword evidence="3" id="KW-1185">Reference proteome</keyword>
<evidence type="ECO:0000259" key="1">
    <source>
        <dbReference type="Pfam" id="PF18962"/>
    </source>
</evidence>
<dbReference type="Pfam" id="PF18962">
    <property type="entry name" value="Por_Secre_tail"/>
    <property type="match status" value="1"/>
</dbReference>
<dbReference type="RefSeq" id="WP_378018303.1">
    <property type="nucleotide sequence ID" value="NZ_JBHSKT010000010.1"/>
</dbReference>
<feature type="domain" description="Secretion system C-terminal sorting" evidence="1">
    <location>
        <begin position="894"/>
        <end position="958"/>
    </location>
</feature>
<protein>
    <submittedName>
        <fullName evidence="2">T9SS type A sorting domain-containing protein</fullName>
    </submittedName>
</protein>
<dbReference type="NCBIfam" id="TIGR04183">
    <property type="entry name" value="Por_Secre_tail"/>
    <property type="match status" value="1"/>
</dbReference>